<dbReference type="PANTHER" id="PTHR42904">
    <property type="entry name" value="NUDIX HYDROLASE, NUDC SUBFAMILY"/>
    <property type="match status" value="1"/>
</dbReference>
<dbReference type="CDD" id="cd03429">
    <property type="entry name" value="NUDIX_NADH_pyrophosphatase_Nudt13"/>
    <property type="match status" value="1"/>
</dbReference>
<evidence type="ECO:0000256" key="3">
    <source>
        <dbReference type="ARBA" id="ARBA00009595"/>
    </source>
</evidence>
<keyword evidence="7" id="KW-0460">Magnesium</keyword>
<dbReference type="SUPFAM" id="SSF55811">
    <property type="entry name" value="Nudix"/>
    <property type="match status" value="1"/>
</dbReference>
<evidence type="ECO:0000256" key="2">
    <source>
        <dbReference type="ARBA" id="ARBA00001947"/>
    </source>
</evidence>
<name>A0ABP7CYQ5_9ACTN</name>
<dbReference type="Pfam" id="PF00293">
    <property type="entry name" value="NUDIX"/>
    <property type="match status" value="1"/>
</dbReference>
<evidence type="ECO:0000256" key="8">
    <source>
        <dbReference type="ARBA" id="ARBA00023027"/>
    </source>
</evidence>
<evidence type="ECO:0000256" key="1">
    <source>
        <dbReference type="ARBA" id="ARBA00001946"/>
    </source>
</evidence>
<dbReference type="PANTHER" id="PTHR42904:SF6">
    <property type="entry name" value="NAD-CAPPED RNA HYDROLASE NUDT12"/>
    <property type="match status" value="1"/>
</dbReference>
<dbReference type="NCBIfam" id="NF001299">
    <property type="entry name" value="PRK00241.1"/>
    <property type="match status" value="1"/>
</dbReference>
<evidence type="ECO:0000256" key="9">
    <source>
        <dbReference type="ARBA" id="ARBA00023679"/>
    </source>
</evidence>
<evidence type="ECO:0000313" key="11">
    <source>
        <dbReference type="EMBL" id="GAA3696675.1"/>
    </source>
</evidence>
<dbReference type="Gene3D" id="3.90.79.10">
    <property type="entry name" value="Nucleoside Triphosphate Pyrophosphohydrolase"/>
    <property type="match status" value="1"/>
</dbReference>
<dbReference type="RefSeq" id="WP_344811236.1">
    <property type="nucleotide sequence ID" value="NZ_BAAAYX010000002.1"/>
</dbReference>
<dbReference type="PROSITE" id="PS51462">
    <property type="entry name" value="NUDIX"/>
    <property type="match status" value="1"/>
</dbReference>
<dbReference type="Pfam" id="PF09297">
    <property type="entry name" value="Zn_ribbon_NUD"/>
    <property type="match status" value="1"/>
</dbReference>
<accession>A0ABP7CYQ5</accession>
<reference evidence="12" key="1">
    <citation type="journal article" date="2019" name="Int. J. Syst. Evol. Microbiol.">
        <title>The Global Catalogue of Microorganisms (GCM) 10K type strain sequencing project: providing services to taxonomists for standard genome sequencing and annotation.</title>
        <authorList>
            <consortium name="The Broad Institute Genomics Platform"/>
            <consortium name="The Broad Institute Genome Sequencing Center for Infectious Disease"/>
            <person name="Wu L."/>
            <person name="Ma J."/>
        </authorList>
    </citation>
    <scope>NUCLEOTIDE SEQUENCE [LARGE SCALE GENOMIC DNA]</scope>
    <source>
        <strain evidence="12">JCM 16548</strain>
    </source>
</reference>
<dbReference type="InterPro" id="IPR015797">
    <property type="entry name" value="NUDIX_hydrolase-like_dom_sf"/>
</dbReference>
<comment type="cofactor">
    <cofactor evidence="2">
        <name>Zn(2+)</name>
        <dbReference type="ChEBI" id="CHEBI:29105"/>
    </cofactor>
</comment>
<keyword evidence="6" id="KW-0378">Hydrolase</keyword>
<keyword evidence="8" id="KW-0520">NAD</keyword>
<keyword evidence="12" id="KW-1185">Reference proteome</keyword>
<comment type="similarity">
    <text evidence="3">Belongs to the Nudix hydrolase family. NudC subfamily.</text>
</comment>
<organism evidence="11 12">
    <name type="scientific">Microlunatus aurantiacus</name>
    <dbReference type="NCBI Taxonomy" id="446786"/>
    <lineage>
        <taxon>Bacteria</taxon>
        <taxon>Bacillati</taxon>
        <taxon>Actinomycetota</taxon>
        <taxon>Actinomycetes</taxon>
        <taxon>Propionibacteriales</taxon>
        <taxon>Propionibacteriaceae</taxon>
        <taxon>Microlunatus</taxon>
    </lineage>
</organism>
<feature type="domain" description="Nudix hydrolase" evidence="10">
    <location>
        <begin position="149"/>
        <end position="272"/>
    </location>
</feature>
<evidence type="ECO:0000259" key="10">
    <source>
        <dbReference type="PROSITE" id="PS51462"/>
    </source>
</evidence>
<dbReference type="Gene3D" id="3.90.79.20">
    <property type="match status" value="1"/>
</dbReference>
<proteinExistence type="inferred from homology"/>
<comment type="caution">
    <text evidence="11">The sequence shown here is derived from an EMBL/GenBank/DDBJ whole genome shotgun (WGS) entry which is preliminary data.</text>
</comment>
<dbReference type="InterPro" id="IPR050241">
    <property type="entry name" value="NAD-cap_RNA_hydrolase_NudC"/>
</dbReference>
<evidence type="ECO:0000313" key="12">
    <source>
        <dbReference type="Proteomes" id="UP001500051"/>
    </source>
</evidence>
<comment type="cofactor">
    <cofactor evidence="1">
        <name>Mg(2+)</name>
        <dbReference type="ChEBI" id="CHEBI:18420"/>
    </cofactor>
</comment>
<protein>
    <recommendedName>
        <fullName evidence="4">NAD(+) diphosphatase</fullName>
        <ecNumber evidence="4">3.6.1.22</ecNumber>
    </recommendedName>
</protein>
<dbReference type="InterPro" id="IPR049734">
    <property type="entry name" value="NudC-like_C"/>
</dbReference>
<evidence type="ECO:0000256" key="4">
    <source>
        <dbReference type="ARBA" id="ARBA00012381"/>
    </source>
</evidence>
<evidence type="ECO:0000256" key="6">
    <source>
        <dbReference type="ARBA" id="ARBA00022801"/>
    </source>
</evidence>
<sequence length="288" mass="31874">MLNWAMASDLDRVDHHRRSPDWVSNLWRADDAKLLKLDDQSRFTTNVGGSKLRMTKPFVEYDSQRHRLLGMLNGTPIFAVEALTEGEVHDFREVAFQLSDNERDIAATAAAVTNWHRAEKFCGRCGGGTVVINGGYARHCDACDEDHFPRTDPAVIVGVLDEQDRLLLGGQATWGNRISVLAGFVEVGESLEQTIHREIGEEADIMVGETRYFGSQPWPFPRSLMVGYFARAASTAICVDADELEHAAWMSRDEVRAAVADGRVGLPGGSSIASRMIGAWLDEEPDLI</sequence>
<dbReference type="InterPro" id="IPR000086">
    <property type="entry name" value="NUDIX_hydrolase_dom"/>
</dbReference>
<comment type="catalytic activity">
    <reaction evidence="9">
        <text>a 5'-end NAD(+)-phospho-ribonucleoside in mRNA + H2O = a 5'-end phospho-adenosine-phospho-ribonucleoside in mRNA + beta-nicotinamide D-ribonucleotide + 2 H(+)</text>
        <dbReference type="Rhea" id="RHEA:60876"/>
        <dbReference type="Rhea" id="RHEA-COMP:15698"/>
        <dbReference type="Rhea" id="RHEA-COMP:15719"/>
        <dbReference type="ChEBI" id="CHEBI:14649"/>
        <dbReference type="ChEBI" id="CHEBI:15377"/>
        <dbReference type="ChEBI" id="CHEBI:15378"/>
        <dbReference type="ChEBI" id="CHEBI:144029"/>
        <dbReference type="ChEBI" id="CHEBI:144051"/>
    </reaction>
    <physiologicalReaction direction="left-to-right" evidence="9">
        <dbReference type="Rhea" id="RHEA:60877"/>
    </physiologicalReaction>
</comment>
<evidence type="ECO:0000256" key="5">
    <source>
        <dbReference type="ARBA" id="ARBA00022723"/>
    </source>
</evidence>
<evidence type="ECO:0000256" key="7">
    <source>
        <dbReference type="ARBA" id="ARBA00022842"/>
    </source>
</evidence>
<dbReference type="PROSITE" id="PS00893">
    <property type="entry name" value="NUDIX_BOX"/>
    <property type="match status" value="1"/>
</dbReference>
<dbReference type="EMBL" id="BAAAYX010000002">
    <property type="protein sequence ID" value="GAA3696675.1"/>
    <property type="molecule type" value="Genomic_DNA"/>
</dbReference>
<dbReference type="InterPro" id="IPR015376">
    <property type="entry name" value="Znr_NADH_PPase"/>
</dbReference>
<dbReference type="Proteomes" id="UP001500051">
    <property type="component" value="Unassembled WGS sequence"/>
</dbReference>
<dbReference type="InterPro" id="IPR020084">
    <property type="entry name" value="NUDIX_hydrolase_CS"/>
</dbReference>
<gene>
    <name evidence="11" type="primary">nudC</name>
    <name evidence="11" type="ORF">GCM10022204_10790</name>
</gene>
<dbReference type="EC" id="3.6.1.22" evidence="4"/>
<keyword evidence="5" id="KW-0479">Metal-binding</keyword>